<dbReference type="InterPro" id="IPR000600">
    <property type="entry name" value="ROK"/>
</dbReference>
<name>A0A4Q7ZN04_9ACTN</name>
<dbReference type="Proteomes" id="UP000292564">
    <property type="component" value="Unassembled WGS sequence"/>
</dbReference>
<dbReference type="PANTHER" id="PTHR18964">
    <property type="entry name" value="ROK (REPRESSOR, ORF, KINASE) FAMILY"/>
    <property type="match status" value="1"/>
</dbReference>
<dbReference type="Gene3D" id="3.30.420.40">
    <property type="match status" value="2"/>
</dbReference>
<protein>
    <submittedName>
        <fullName evidence="2">Putative NBD/HSP70 family sugar kinase</fullName>
    </submittedName>
</protein>
<organism evidence="2 3">
    <name type="scientific">Krasilnikovia cinnamomea</name>
    <dbReference type="NCBI Taxonomy" id="349313"/>
    <lineage>
        <taxon>Bacteria</taxon>
        <taxon>Bacillati</taxon>
        <taxon>Actinomycetota</taxon>
        <taxon>Actinomycetes</taxon>
        <taxon>Micromonosporales</taxon>
        <taxon>Micromonosporaceae</taxon>
        <taxon>Krasilnikovia</taxon>
    </lineage>
</organism>
<dbReference type="SUPFAM" id="SSF53067">
    <property type="entry name" value="Actin-like ATPase domain"/>
    <property type="match status" value="1"/>
</dbReference>
<dbReference type="PROSITE" id="PS01125">
    <property type="entry name" value="ROK"/>
    <property type="match status" value="1"/>
</dbReference>
<dbReference type="SUPFAM" id="SSF46785">
    <property type="entry name" value="Winged helix' DNA-binding domain"/>
    <property type="match status" value="1"/>
</dbReference>
<dbReference type="Pfam" id="PF00480">
    <property type="entry name" value="ROK"/>
    <property type="match status" value="1"/>
</dbReference>
<evidence type="ECO:0000256" key="1">
    <source>
        <dbReference type="ARBA" id="ARBA00006479"/>
    </source>
</evidence>
<dbReference type="InterPro" id="IPR036390">
    <property type="entry name" value="WH_DNA-bd_sf"/>
</dbReference>
<evidence type="ECO:0000313" key="3">
    <source>
        <dbReference type="Proteomes" id="UP000292564"/>
    </source>
</evidence>
<keyword evidence="3" id="KW-1185">Reference proteome</keyword>
<keyword evidence="2" id="KW-0808">Transferase</keyword>
<evidence type="ECO:0000313" key="2">
    <source>
        <dbReference type="EMBL" id="RZU51813.1"/>
    </source>
</evidence>
<comment type="caution">
    <text evidence="2">The sequence shown here is derived from an EMBL/GenBank/DDBJ whole genome shotgun (WGS) entry which is preliminary data.</text>
</comment>
<accession>A0A4Q7ZN04</accession>
<dbReference type="GO" id="GO:0016301">
    <property type="term" value="F:kinase activity"/>
    <property type="evidence" value="ECO:0007669"/>
    <property type="project" value="UniProtKB-KW"/>
</dbReference>
<dbReference type="InterPro" id="IPR036388">
    <property type="entry name" value="WH-like_DNA-bd_sf"/>
</dbReference>
<dbReference type="EMBL" id="SHKY01000001">
    <property type="protein sequence ID" value="RZU51813.1"/>
    <property type="molecule type" value="Genomic_DNA"/>
</dbReference>
<dbReference type="AlphaFoldDB" id="A0A4Q7ZN04"/>
<dbReference type="PANTHER" id="PTHR18964:SF149">
    <property type="entry name" value="BIFUNCTIONAL UDP-N-ACETYLGLUCOSAMINE 2-EPIMERASE_N-ACETYLMANNOSAMINE KINASE"/>
    <property type="match status" value="1"/>
</dbReference>
<comment type="similarity">
    <text evidence="1">Belongs to the ROK (NagC/XylR) family.</text>
</comment>
<dbReference type="RefSeq" id="WP_130510524.1">
    <property type="nucleotide sequence ID" value="NZ_SHKY01000001.1"/>
</dbReference>
<proteinExistence type="inferred from homology"/>
<dbReference type="InterPro" id="IPR049874">
    <property type="entry name" value="ROK_cs"/>
</dbReference>
<gene>
    <name evidence="2" type="ORF">EV385_3648</name>
</gene>
<sequence>MGVSYTSGRARFTVPEASTVTSLRQRNRSLVLRHIILSRETTRAKLGQVCDLSPASVTKLVAELIGEGLVQENGSVSSRGGRPIALIGPRPEAAYSVGADVGENGVTVELFDLTMNRVDREFRGGRHEESAETIAQDLADALAALRERNPYAWPRLLGIGLGLPGLVELDADDRQILYAPTLPWPPVPVERLLAADVPVFAENGAKTQAKAELWFGAARDVEHCLVALLGRGVGLGIVNEGRLTHGYASSAAEWGHTKVQRGGLPCRCGGHGCLEAYVGSDAILDAWRRAGGVFDGAGWQAIGAFLDAAESDAAAAALRDEVVDTVGLGLANMVNLANPQRIIVGGWVGLRLMERLAEPLERAIRAHSLARPGAQFDLHPSTFGADAVALGSAIMPVEAMIAADTTTAA</sequence>
<dbReference type="InterPro" id="IPR043129">
    <property type="entry name" value="ATPase_NBD"/>
</dbReference>
<keyword evidence="2" id="KW-0418">Kinase</keyword>
<dbReference type="Gene3D" id="1.10.10.10">
    <property type="entry name" value="Winged helix-like DNA-binding domain superfamily/Winged helix DNA-binding domain"/>
    <property type="match status" value="1"/>
</dbReference>
<dbReference type="OrthoDB" id="3534172at2"/>
<reference evidence="2 3" key="1">
    <citation type="submission" date="2019-02" db="EMBL/GenBank/DDBJ databases">
        <title>Sequencing the genomes of 1000 actinobacteria strains.</title>
        <authorList>
            <person name="Klenk H.-P."/>
        </authorList>
    </citation>
    <scope>NUCLEOTIDE SEQUENCE [LARGE SCALE GENOMIC DNA]</scope>
    <source>
        <strain evidence="2 3">DSM 45162</strain>
    </source>
</reference>